<evidence type="ECO:0000256" key="2">
    <source>
        <dbReference type="ARBA" id="ARBA00010617"/>
    </source>
</evidence>
<evidence type="ECO:0008006" key="12">
    <source>
        <dbReference type="Google" id="ProtNLM"/>
    </source>
</evidence>
<dbReference type="Proteomes" id="UP001154252">
    <property type="component" value="Unassembled WGS sequence"/>
</dbReference>
<feature type="transmembrane region" description="Helical" evidence="9">
    <location>
        <begin position="31"/>
        <end position="50"/>
    </location>
</feature>
<dbReference type="GO" id="GO:0020037">
    <property type="term" value="F:heme binding"/>
    <property type="evidence" value="ECO:0007669"/>
    <property type="project" value="InterPro"/>
</dbReference>
<dbReference type="OrthoDB" id="6692864at2759"/>
<dbReference type="PRINTS" id="PR00463">
    <property type="entry name" value="EP450I"/>
</dbReference>
<evidence type="ECO:0000313" key="10">
    <source>
        <dbReference type="EMBL" id="CAG8909672.1"/>
    </source>
</evidence>
<keyword evidence="7" id="KW-0349">Heme</keyword>
<dbReference type="InterPro" id="IPR001128">
    <property type="entry name" value="Cyt_P450"/>
</dbReference>
<dbReference type="CDD" id="cd11061">
    <property type="entry name" value="CYP67-like"/>
    <property type="match status" value="1"/>
</dbReference>
<evidence type="ECO:0000256" key="7">
    <source>
        <dbReference type="PIRSR" id="PIRSR602401-1"/>
    </source>
</evidence>
<evidence type="ECO:0000256" key="8">
    <source>
        <dbReference type="SAM" id="Coils"/>
    </source>
</evidence>
<evidence type="ECO:0000256" key="1">
    <source>
        <dbReference type="ARBA" id="ARBA00001971"/>
    </source>
</evidence>
<evidence type="ECO:0000313" key="11">
    <source>
        <dbReference type="Proteomes" id="UP001154252"/>
    </source>
</evidence>
<proteinExistence type="inferred from homology"/>
<dbReference type="InterPro" id="IPR002401">
    <property type="entry name" value="Cyt_P450_E_grp-I"/>
</dbReference>
<dbReference type="InterPro" id="IPR036396">
    <property type="entry name" value="Cyt_P450_sf"/>
</dbReference>
<keyword evidence="11" id="KW-1185">Reference proteome</keyword>
<dbReference type="GO" id="GO:0016705">
    <property type="term" value="F:oxidoreductase activity, acting on paired donors, with incorporation or reduction of molecular oxygen"/>
    <property type="evidence" value="ECO:0007669"/>
    <property type="project" value="InterPro"/>
</dbReference>
<dbReference type="InterPro" id="IPR050121">
    <property type="entry name" value="Cytochrome_P450_monoxygenase"/>
</dbReference>
<comment type="caution">
    <text evidence="10">The sequence shown here is derived from an EMBL/GenBank/DDBJ whole genome shotgun (WGS) entry which is preliminary data.</text>
</comment>
<keyword evidence="9" id="KW-1133">Transmembrane helix</keyword>
<evidence type="ECO:0000256" key="6">
    <source>
        <dbReference type="ARBA" id="ARBA00023033"/>
    </source>
</evidence>
<dbReference type="Gene3D" id="1.10.630.10">
    <property type="entry name" value="Cytochrome P450"/>
    <property type="match status" value="1"/>
</dbReference>
<dbReference type="PANTHER" id="PTHR24305">
    <property type="entry name" value="CYTOCHROME P450"/>
    <property type="match status" value="1"/>
</dbReference>
<name>A0A9W4KLJ1_9EURO</name>
<reference evidence="10" key="1">
    <citation type="submission" date="2021-07" db="EMBL/GenBank/DDBJ databases">
        <authorList>
            <person name="Branca A.L. A."/>
        </authorList>
    </citation>
    <scope>NUCLEOTIDE SEQUENCE</scope>
</reference>
<dbReference type="EMBL" id="CAJVRC010000903">
    <property type="protein sequence ID" value="CAG8909672.1"/>
    <property type="molecule type" value="Genomic_DNA"/>
</dbReference>
<dbReference type="GO" id="GO:0043386">
    <property type="term" value="P:mycotoxin biosynthetic process"/>
    <property type="evidence" value="ECO:0007669"/>
    <property type="project" value="UniProtKB-ARBA"/>
</dbReference>
<feature type="transmembrane region" description="Helical" evidence="9">
    <location>
        <begin position="70"/>
        <end position="88"/>
    </location>
</feature>
<comment type="cofactor">
    <cofactor evidence="1 7">
        <name>heme</name>
        <dbReference type="ChEBI" id="CHEBI:30413"/>
    </cofactor>
</comment>
<evidence type="ECO:0000256" key="4">
    <source>
        <dbReference type="ARBA" id="ARBA00023002"/>
    </source>
</evidence>
<dbReference type="AlphaFoldDB" id="A0A9W4KLJ1"/>
<keyword evidence="8" id="KW-0175">Coiled coil</keyword>
<keyword evidence="3 7" id="KW-0479">Metal-binding</keyword>
<gene>
    <name evidence="10" type="ORF">PEGY_LOCUS10468</name>
</gene>
<feature type="binding site" description="axial binding residue" evidence="7">
    <location>
        <position position="499"/>
    </location>
    <ligand>
        <name>heme</name>
        <dbReference type="ChEBI" id="CHEBI:30413"/>
    </ligand>
    <ligandPart>
        <name>Fe</name>
        <dbReference type="ChEBI" id="CHEBI:18248"/>
    </ligandPart>
</feature>
<keyword evidence="6" id="KW-0503">Monooxygenase</keyword>
<accession>A0A9W4KLJ1</accession>
<comment type="similarity">
    <text evidence="2">Belongs to the cytochrome P450 family.</text>
</comment>
<sequence length="549" mass="62921">MTLAQALLALGSGVTLHHLFYRLSEWDTRSPFLLASYISVLVAGSVGIWFLNSQTEVVVPLSPNEFRKSWLYHILGVYSSMLVYRGFFHRLGKFPGPFFARFSNLYLTMLSSKLHLYKEIGDLHETYGDYVRTGNVTTPFWQSMFSKYFTNLGPTELSIVDPAAVQAIYGNQSKATKGPWYTLLDPRVCLSFTRDKQEHARRRKVWDRGFSTKAIRAYEPVVAKYAQQLVRSVERDLASPIDMTRWFSYYAFDVMGNLAFGKSFNMIAAGKEANFMKTIRTDMTNIGHLKHMPWIFPIILNVPRLNANNLKFWKWIENQFLERSANEPEQRDIFSCILDAYKKGPQSAQDTLNLHGDGYLIVVAGSDTTSTTLSHLWFHLAGDKALTQKLQKEIDALEELNDDTISKIDLLDATIYETLRLHPAVPSGLQRVTPPEGMTIGKAYIPGNTVVQVPFYTIFRDPRAFERPTEFIAERWTTSPELVKDRSVFIPFNTGQWACVGRRLALMELRRVTAELLIRYDICFAPVKPTIPFWRTGRTCLPLLLHRYT</sequence>
<evidence type="ECO:0000256" key="3">
    <source>
        <dbReference type="ARBA" id="ARBA00022723"/>
    </source>
</evidence>
<evidence type="ECO:0000256" key="9">
    <source>
        <dbReference type="SAM" id="Phobius"/>
    </source>
</evidence>
<protein>
    <recommendedName>
        <fullName evidence="12">Cytochrome P450</fullName>
    </recommendedName>
</protein>
<keyword evidence="9" id="KW-0472">Membrane</keyword>
<organism evidence="10 11">
    <name type="scientific">Penicillium egyptiacum</name>
    <dbReference type="NCBI Taxonomy" id="1303716"/>
    <lineage>
        <taxon>Eukaryota</taxon>
        <taxon>Fungi</taxon>
        <taxon>Dikarya</taxon>
        <taxon>Ascomycota</taxon>
        <taxon>Pezizomycotina</taxon>
        <taxon>Eurotiomycetes</taxon>
        <taxon>Eurotiomycetidae</taxon>
        <taxon>Eurotiales</taxon>
        <taxon>Aspergillaceae</taxon>
        <taxon>Penicillium</taxon>
    </lineage>
</organism>
<dbReference type="GO" id="GO:0005506">
    <property type="term" value="F:iron ion binding"/>
    <property type="evidence" value="ECO:0007669"/>
    <property type="project" value="InterPro"/>
</dbReference>
<keyword evidence="5 7" id="KW-0408">Iron</keyword>
<keyword evidence="4" id="KW-0560">Oxidoreductase</keyword>
<dbReference type="Pfam" id="PF00067">
    <property type="entry name" value="p450"/>
    <property type="match status" value="1"/>
</dbReference>
<dbReference type="PANTHER" id="PTHR24305:SF187">
    <property type="entry name" value="P450, PUTATIVE (EUROFUNG)-RELATED"/>
    <property type="match status" value="1"/>
</dbReference>
<dbReference type="SUPFAM" id="SSF48264">
    <property type="entry name" value="Cytochrome P450"/>
    <property type="match status" value="1"/>
</dbReference>
<dbReference type="PRINTS" id="PR00385">
    <property type="entry name" value="P450"/>
</dbReference>
<dbReference type="GO" id="GO:0004497">
    <property type="term" value="F:monooxygenase activity"/>
    <property type="evidence" value="ECO:0007669"/>
    <property type="project" value="UniProtKB-KW"/>
</dbReference>
<keyword evidence="9" id="KW-0812">Transmembrane</keyword>
<feature type="coiled-coil region" evidence="8">
    <location>
        <begin position="380"/>
        <end position="407"/>
    </location>
</feature>
<evidence type="ECO:0000256" key="5">
    <source>
        <dbReference type="ARBA" id="ARBA00023004"/>
    </source>
</evidence>